<dbReference type="Proteomes" id="UP000247634">
    <property type="component" value="Chromosome"/>
</dbReference>
<organism evidence="7 8">
    <name type="scientific">Streptomyces actuosus</name>
    <dbReference type="NCBI Taxonomy" id="1885"/>
    <lineage>
        <taxon>Bacteria</taxon>
        <taxon>Bacillati</taxon>
        <taxon>Actinomycetota</taxon>
        <taxon>Actinomycetes</taxon>
        <taxon>Kitasatosporales</taxon>
        <taxon>Streptomycetaceae</taxon>
        <taxon>Streptomyces</taxon>
    </lineage>
</organism>
<keyword evidence="2" id="KW-0805">Transcription regulation</keyword>
<keyword evidence="4" id="KW-0804">Transcription</keyword>
<dbReference type="OrthoDB" id="3869980at2"/>
<evidence type="ECO:0000256" key="1">
    <source>
        <dbReference type="ARBA" id="ARBA00010641"/>
    </source>
</evidence>
<accession>A0A2U9PE43</accession>
<dbReference type="InterPro" id="IPR013325">
    <property type="entry name" value="RNA_pol_sigma_r2"/>
</dbReference>
<dbReference type="InterPro" id="IPR013324">
    <property type="entry name" value="RNA_pol_sigma_r3/r4-like"/>
</dbReference>
<keyword evidence="5" id="KW-0472">Membrane</keyword>
<dbReference type="GO" id="GO:0003677">
    <property type="term" value="F:DNA binding"/>
    <property type="evidence" value="ECO:0007669"/>
    <property type="project" value="InterPro"/>
</dbReference>
<evidence type="ECO:0000256" key="3">
    <source>
        <dbReference type="ARBA" id="ARBA00023082"/>
    </source>
</evidence>
<protein>
    <submittedName>
        <fullName evidence="7">RNA polymerase subunit sigma-70</fullName>
    </submittedName>
</protein>
<evidence type="ECO:0000259" key="6">
    <source>
        <dbReference type="Pfam" id="PF08281"/>
    </source>
</evidence>
<feature type="transmembrane region" description="Helical" evidence="5">
    <location>
        <begin position="237"/>
        <end position="261"/>
    </location>
</feature>
<evidence type="ECO:0000313" key="7">
    <source>
        <dbReference type="EMBL" id="AWT47141.1"/>
    </source>
</evidence>
<dbReference type="Pfam" id="PF08281">
    <property type="entry name" value="Sigma70_r4_2"/>
    <property type="match status" value="1"/>
</dbReference>
<sequence length="262" mass="28649">MLRAQKGNSAAARTDRFLTGTVFVNVGTSWAELGLAERPQPYRAVAPFRSAEPQIPEDAFDALYADTAGSLVHQAYLLTGHRRLAFESVEWAFHRAWERWPEVAADPDPAAWVRAQVYDHALAPWHRFRPGIRRADPSAVDAVHRALLELPPQRRRAVLLCDGLGLGLFQAAAEMEATPSAARSRLLHARAHLGRRVPDAEGPTARHLDALVRHVSTATLPRAGSVRRAGEQRIRALTTAAFTATAGLACLVTLVTAAASWR</sequence>
<dbReference type="Gene3D" id="1.10.10.10">
    <property type="entry name" value="Winged helix-like DNA-binding domain superfamily/Winged helix DNA-binding domain"/>
    <property type="match status" value="1"/>
</dbReference>
<proteinExistence type="inferred from homology"/>
<dbReference type="SUPFAM" id="SSF88659">
    <property type="entry name" value="Sigma3 and sigma4 domains of RNA polymerase sigma factors"/>
    <property type="match status" value="1"/>
</dbReference>
<dbReference type="SUPFAM" id="SSF88946">
    <property type="entry name" value="Sigma2 domain of RNA polymerase sigma factors"/>
    <property type="match status" value="1"/>
</dbReference>
<dbReference type="InterPro" id="IPR013249">
    <property type="entry name" value="RNA_pol_sigma70_r4_t2"/>
</dbReference>
<dbReference type="GO" id="GO:0006352">
    <property type="term" value="P:DNA-templated transcription initiation"/>
    <property type="evidence" value="ECO:0007669"/>
    <property type="project" value="InterPro"/>
</dbReference>
<dbReference type="KEGG" id="sact:DMT42_36095"/>
<feature type="domain" description="RNA polymerase sigma factor 70 region 4 type 2" evidence="6">
    <location>
        <begin position="142"/>
        <end position="193"/>
    </location>
</feature>
<keyword evidence="5" id="KW-1133">Transmembrane helix</keyword>
<evidence type="ECO:0000313" key="8">
    <source>
        <dbReference type="Proteomes" id="UP000247634"/>
    </source>
</evidence>
<keyword evidence="8" id="KW-1185">Reference proteome</keyword>
<dbReference type="EMBL" id="CP029788">
    <property type="protein sequence ID" value="AWT47141.1"/>
    <property type="molecule type" value="Genomic_DNA"/>
</dbReference>
<comment type="similarity">
    <text evidence="1">Belongs to the sigma-70 factor family. ECF subfamily.</text>
</comment>
<keyword evidence="3" id="KW-0731">Sigma factor</keyword>
<keyword evidence="5" id="KW-0812">Transmembrane</keyword>
<dbReference type="AlphaFoldDB" id="A0A2U9PE43"/>
<dbReference type="GO" id="GO:0016987">
    <property type="term" value="F:sigma factor activity"/>
    <property type="evidence" value="ECO:0007669"/>
    <property type="project" value="UniProtKB-KW"/>
</dbReference>
<evidence type="ECO:0000256" key="5">
    <source>
        <dbReference type="SAM" id="Phobius"/>
    </source>
</evidence>
<reference evidence="7 8" key="1">
    <citation type="submission" date="2018-06" db="EMBL/GenBank/DDBJ databases">
        <title>The complete genome sequence of a nosiheptide producer Streptomyces actuosus ATCC 25421: deducing the ability of producing a new class III lantibiotics.</title>
        <authorList>
            <person name="Liu W."/>
            <person name="Sun F."/>
            <person name="Hu Y."/>
        </authorList>
    </citation>
    <scope>NUCLEOTIDE SEQUENCE [LARGE SCALE GENOMIC DNA]</scope>
    <source>
        <strain evidence="7 8">ATCC 25421</strain>
    </source>
</reference>
<dbReference type="InterPro" id="IPR036388">
    <property type="entry name" value="WH-like_DNA-bd_sf"/>
</dbReference>
<name>A0A2U9PE43_STRAS</name>
<gene>
    <name evidence="7" type="ORF">DMT42_36095</name>
</gene>
<evidence type="ECO:0000256" key="2">
    <source>
        <dbReference type="ARBA" id="ARBA00023015"/>
    </source>
</evidence>
<evidence type="ECO:0000256" key="4">
    <source>
        <dbReference type="ARBA" id="ARBA00023163"/>
    </source>
</evidence>